<gene>
    <name evidence="9" type="ORF">FNK824_LOCUS18603</name>
    <name evidence="8" type="ORF">JBS370_LOCUS7454</name>
    <name evidence="4" type="ORF">JXQ802_LOCUS25015</name>
    <name evidence="5" type="ORF">JXQ802_LOCUS25246</name>
    <name evidence="7" type="ORF">OTI717_LOCUS5357</name>
    <name evidence="1" type="ORF">PYM288_LOCUS9855</name>
    <name evidence="2" type="ORF">RFH988_LOCUS10440</name>
    <name evidence="6" type="ORF">SEV965_LOCUS30798</name>
    <name evidence="3" type="ORF">ZHD862_LOCUS11685</name>
</gene>
<dbReference type="EMBL" id="CAJNOT010000446">
    <property type="protein sequence ID" value="CAF0984494.1"/>
    <property type="molecule type" value="Genomic_DNA"/>
</dbReference>
<evidence type="ECO:0000313" key="7">
    <source>
        <dbReference type="EMBL" id="CAF3572018.1"/>
    </source>
</evidence>
<dbReference type="EMBL" id="CAJNOO010000390">
    <property type="protein sequence ID" value="CAF0929173.1"/>
    <property type="molecule type" value="Genomic_DNA"/>
</dbReference>
<keyword evidence="11" id="KW-1185">Reference proteome</keyword>
<proteinExistence type="predicted"/>
<dbReference type="EMBL" id="CAJOAX010000346">
    <property type="protein sequence ID" value="CAF3572018.1"/>
    <property type="molecule type" value="Genomic_DNA"/>
</dbReference>
<dbReference type="Proteomes" id="UP000663864">
    <property type="component" value="Unassembled WGS sequence"/>
</dbReference>
<evidence type="ECO:0000313" key="1">
    <source>
        <dbReference type="EMBL" id="CAF0907802.1"/>
    </source>
</evidence>
<evidence type="ECO:0000313" key="8">
    <source>
        <dbReference type="EMBL" id="CAF3669743.1"/>
    </source>
</evidence>
<reference evidence="7" key="1">
    <citation type="submission" date="2021-02" db="EMBL/GenBank/DDBJ databases">
        <authorList>
            <person name="Nowell W R."/>
        </authorList>
    </citation>
    <scope>NUCLEOTIDE SEQUENCE</scope>
</reference>
<protein>
    <submittedName>
        <fullName evidence="7">Uncharacterized protein</fullName>
    </submittedName>
</protein>
<dbReference type="EMBL" id="CAJOBD010000444">
    <property type="protein sequence ID" value="CAF3669743.1"/>
    <property type="molecule type" value="Genomic_DNA"/>
</dbReference>
<sequence length="230" mass="27853">MNIFTQIATQFFINKNTLVQLLKTLNFPNEFLTEFRNDRICIDEDLIRRRIRILCEINQDESFQDLFCHEDGIQFVFHINFHDHHFIRFRISFDIKIIALILNNHHQTIQFMINNIQIKSLNRLSKAFRFCVQSKVRTLIIDELERICTEQHIPYERLFRDIKRPLIYEINLSNIKEFDQLRERYLIIGNRSILDLIQITYVEHREQSIVLGYRLNTTLNDESTTQFIDC</sequence>
<dbReference type="EMBL" id="CAJNOL010000844">
    <property type="protein sequence ID" value="CAF1217155.1"/>
    <property type="molecule type" value="Genomic_DNA"/>
</dbReference>
<dbReference type="Proteomes" id="UP000663882">
    <property type="component" value="Unassembled WGS sequence"/>
</dbReference>
<evidence type="ECO:0000313" key="10">
    <source>
        <dbReference type="Proteomes" id="UP000663823"/>
    </source>
</evidence>
<dbReference type="OrthoDB" id="9976911at2759"/>
<evidence type="ECO:0000313" key="3">
    <source>
        <dbReference type="EMBL" id="CAF0984494.1"/>
    </source>
</evidence>
<organism evidence="7 10">
    <name type="scientific">Rotaria sordida</name>
    <dbReference type="NCBI Taxonomy" id="392033"/>
    <lineage>
        <taxon>Eukaryota</taxon>
        <taxon>Metazoa</taxon>
        <taxon>Spiralia</taxon>
        <taxon>Gnathifera</taxon>
        <taxon>Rotifera</taxon>
        <taxon>Eurotatoria</taxon>
        <taxon>Bdelloidea</taxon>
        <taxon>Philodinida</taxon>
        <taxon>Philodinidae</taxon>
        <taxon>Rotaria</taxon>
    </lineage>
</organism>
<evidence type="ECO:0000313" key="5">
    <source>
        <dbReference type="EMBL" id="CAF1217155.1"/>
    </source>
</evidence>
<comment type="caution">
    <text evidence="7">The sequence shown here is derived from an EMBL/GenBank/DDBJ whole genome shotgun (WGS) entry which is preliminary data.</text>
</comment>
<dbReference type="AlphaFoldDB" id="A0A818LC89"/>
<evidence type="ECO:0000313" key="6">
    <source>
        <dbReference type="EMBL" id="CAF1388556.1"/>
    </source>
</evidence>
<dbReference type="Proteomes" id="UP000663874">
    <property type="component" value="Unassembled WGS sequence"/>
</dbReference>
<dbReference type="Proteomes" id="UP000663889">
    <property type="component" value="Unassembled WGS sequence"/>
</dbReference>
<dbReference type="Proteomes" id="UP000663836">
    <property type="component" value="Unassembled WGS sequence"/>
</dbReference>
<evidence type="ECO:0000313" key="2">
    <source>
        <dbReference type="EMBL" id="CAF0929173.1"/>
    </source>
</evidence>
<dbReference type="EMBL" id="CAJNOL010000829">
    <property type="protein sequence ID" value="CAF1212539.1"/>
    <property type="molecule type" value="Genomic_DNA"/>
</dbReference>
<evidence type="ECO:0000313" key="11">
    <source>
        <dbReference type="Proteomes" id="UP000663870"/>
    </source>
</evidence>
<name>A0A818LC89_9BILA</name>
<accession>A0A818LC89</accession>
<dbReference type="Proteomes" id="UP000663854">
    <property type="component" value="Unassembled WGS sequence"/>
</dbReference>
<dbReference type="EMBL" id="CAJOBE010003133">
    <property type="protein sequence ID" value="CAF3863467.1"/>
    <property type="molecule type" value="Genomic_DNA"/>
</dbReference>
<dbReference type="EMBL" id="CAJNOU010003399">
    <property type="protein sequence ID" value="CAF1388556.1"/>
    <property type="molecule type" value="Genomic_DNA"/>
</dbReference>
<dbReference type="Proteomes" id="UP000663823">
    <property type="component" value="Unassembled WGS sequence"/>
</dbReference>
<evidence type="ECO:0000313" key="9">
    <source>
        <dbReference type="EMBL" id="CAF3863467.1"/>
    </source>
</evidence>
<evidence type="ECO:0000313" key="4">
    <source>
        <dbReference type="EMBL" id="CAF1212539.1"/>
    </source>
</evidence>
<dbReference type="Proteomes" id="UP000663870">
    <property type="component" value="Unassembled WGS sequence"/>
</dbReference>
<dbReference type="EMBL" id="CAJNOH010000148">
    <property type="protein sequence ID" value="CAF0907802.1"/>
    <property type="molecule type" value="Genomic_DNA"/>
</dbReference>